<accession>A0A0G4G8Y7</accession>
<feature type="transmembrane region" description="Helical" evidence="7">
    <location>
        <begin position="21"/>
        <end position="39"/>
    </location>
</feature>
<evidence type="ECO:0000259" key="8">
    <source>
        <dbReference type="PROSITE" id="PS50850"/>
    </source>
</evidence>
<dbReference type="InterPro" id="IPR036259">
    <property type="entry name" value="MFS_trans_sf"/>
</dbReference>
<feature type="transmembrane region" description="Helical" evidence="7">
    <location>
        <begin position="221"/>
        <end position="246"/>
    </location>
</feature>
<keyword evidence="2" id="KW-0813">Transport</keyword>
<evidence type="ECO:0000256" key="3">
    <source>
        <dbReference type="ARBA" id="ARBA00022692"/>
    </source>
</evidence>
<dbReference type="Pfam" id="PF07690">
    <property type="entry name" value="MFS_1"/>
    <property type="match status" value="1"/>
</dbReference>
<feature type="transmembrane region" description="Helical" evidence="7">
    <location>
        <begin position="114"/>
        <end position="135"/>
    </location>
</feature>
<organism evidence="9 10">
    <name type="scientific">Vitrella brassicaformis (strain CCMP3155)</name>
    <dbReference type="NCBI Taxonomy" id="1169540"/>
    <lineage>
        <taxon>Eukaryota</taxon>
        <taxon>Sar</taxon>
        <taxon>Alveolata</taxon>
        <taxon>Colpodellida</taxon>
        <taxon>Vitrellaceae</taxon>
        <taxon>Vitrella</taxon>
    </lineage>
</organism>
<gene>
    <name evidence="9" type="ORF">Vbra_3335</name>
</gene>
<keyword evidence="4 7" id="KW-1133">Transmembrane helix</keyword>
<dbReference type="STRING" id="1169540.A0A0G4G8Y7"/>
<feature type="transmembrane region" description="Helical" evidence="7">
    <location>
        <begin position="387"/>
        <end position="408"/>
    </location>
</feature>
<keyword evidence="5 7" id="KW-0472">Membrane</keyword>
<dbReference type="OrthoDB" id="5086884at2759"/>
<dbReference type="Proteomes" id="UP000041254">
    <property type="component" value="Unassembled WGS sequence"/>
</dbReference>
<dbReference type="InterPro" id="IPR020846">
    <property type="entry name" value="MFS_dom"/>
</dbReference>
<feature type="region of interest" description="Disordered" evidence="6">
    <location>
        <begin position="171"/>
        <end position="207"/>
    </location>
</feature>
<dbReference type="InParanoid" id="A0A0G4G8Y7"/>
<evidence type="ECO:0000256" key="2">
    <source>
        <dbReference type="ARBA" id="ARBA00022448"/>
    </source>
</evidence>
<feature type="transmembrane region" description="Helical" evidence="7">
    <location>
        <begin position="142"/>
        <end position="163"/>
    </location>
</feature>
<dbReference type="PANTHER" id="PTHR23506">
    <property type="entry name" value="GH10249P"/>
    <property type="match status" value="1"/>
</dbReference>
<evidence type="ECO:0000313" key="10">
    <source>
        <dbReference type="Proteomes" id="UP000041254"/>
    </source>
</evidence>
<dbReference type="AlphaFoldDB" id="A0A0G4G8Y7"/>
<proteinExistence type="predicted"/>
<dbReference type="Gene3D" id="1.20.1250.20">
    <property type="entry name" value="MFS general substrate transporter like domains"/>
    <property type="match status" value="2"/>
</dbReference>
<dbReference type="EMBL" id="CDMY01000592">
    <property type="protein sequence ID" value="CEM25183.1"/>
    <property type="molecule type" value="Genomic_DNA"/>
</dbReference>
<dbReference type="InterPro" id="IPR050930">
    <property type="entry name" value="MFS_Vesicular_Transporter"/>
</dbReference>
<dbReference type="PhylomeDB" id="A0A0G4G8Y7"/>
<evidence type="ECO:0000313" key="9">
    <source>
        <dbReference type="EMBL" id="CEM25183.1"/>
    </source>
</evidence>
<evidence type="ECO:0000256" key="5">
    <source>
        <dbReference type="ARBA" id="ARBA00023136"/>
    </source>
</evidence>
<evidence type="ECO:0000256" key="1">
    <source>
        <dbReference type="ARBA" id="ARBA00004141"/>
    </source>
</evidence>
<protein>
    <recommendedName>
        <fullName evidence="8">Major facilitator superfamily (MFS) profile domain-containing protein</fullName>
    </recommendedName>
</protein>
<feature type="transmembrane region" description="Helical" evidence="7">
    <location>
        <begin position="284"/>
        <end position="304"/>
    </location>
</feature>
<feature type="transmembrane region" description="Helical" evidence="7">
    <location>
        <begin position="362"/>
        <end position="381"/>
    </location>
</feature>
<dbReference type="PROSITE" id="PS50850">
    <property type="entry name" value="MFS"/>
    <property type="match status" value="1"/>
</dbReference>
<evidence type="ECO:0000256" key="6">
    <source>
        <dbReference type="SAM" id="MobiDB-lite"/>
    </source>
</evidence>
<evidence type="ECO:0000256" key="4">
    <source>
        <dbReference type="ARBA" id="ARBA00022989"/>
    </source>
</evidence>
<keyword evidence="10" id="KW-1185">Reference proteome</keyword>
<keyword evidence="3 7" id="KW-0812">Transmembrane</keyword>
<dbReference type="InterPro" id="IPR011701">
    <property type="entry name" value="MFS"/>
</dbReference>
<dbReference type="GO" id="GO:0022857">
    <property type="term" value="F:transmembrane transporter activity"/>
    <property type="evidence" value="ECO:0007669"/>
    <property type="project" value="InterPro"/>
</dbReference>
<name>A0A0G4G8Y7_VITBC</name>
<comment type="subcellular location">
    <subcellularLocation>
        <location evidence="1">Membrane</location>
        <topology evidence="1">Multi-pass membrane protein</topology>
    </subcellularLocation>
</comment>
<dbReference type="PANTHER" id="PTHR23506:SF23">
    <property type="entry name" value="GH10249P"/>
    <property type="match status" value="1"/>
</dbReference>
<feature type="domain" description="Major facilitator superfamily (MFS) profile" evidence="8">
    <location>
        <begin position="215"/>
        <end position="427"/>
    </location>
</feature>
<reference evidence="9 10" key="1">
    <citation type="submission" date="2014-11" db="EMBL/GenBank/DDBJ databases">
        <authorList>
            <person name="Zhu J."/>
            <person name="Qi W."/>
            <person name="Song R."/>
        </authorList>
    </citation>
    <scope>NUCLEOTIDE SEQUENCE [LARGE SCALE GENOMIC DNA]</scope>
</reference>
<feature type="transmembrane region" description="Helical" evidence="7">
    <location>
        <begin position="45"/>
        <end position="64"/>
    </location>
</feature>
<dbReference type="SUPFAM" id="SSF103473">
    <property type="entry name" value="MFS general substrate transporter"/>
    <property type="match status" value="1"/>
</dbReference>
<evidence type="ECO:0000256" key="7">
    <source>
        <dbReference type="SAM" id="Phobius"/>
    </source>
</evidence>
<dbReference type="VEuPathDB" id="CryptoDB:Vbra_3335"/>
<dbReference type="GO" id="GO:0016020">
    <property type="term" value="C:membrane"/>
    <property type="evidence" value="ECO:0007669"/>
    <property type="project" value="UniProtKB-SubCell"/>
</dbReference>
<sequence>MVILLPKTLAHLSPVTHSSVLVARPIVALVLCPVAGILVDKTSWWFGMVIASGCYVVSCTLVIIQVSTHHMPLGFASLYLSSRLVEGFASSLFFPASVGGLVKTHDDFTRARAVGLAFLGEAGGLAGPAIGGVLYDYGGSKLAWSVCLIASVISVLVVAVLGYCGLPPPTPRPARDEAGRPRGQSVDLPLPASVDQQEESPPDGDASQAGEGYYLLTYPSFLTILLSLASGWMGASACTALLPLLWSKKYQLSASRMGELFVPMLVLKAVSGPSAGYLVDRCGVRPLLLIGMMVLWCAGTLVWLGSTLGAAALPASQVAALSIYGVPFGALDTITTAAAGQWMDEQVVVRGEGKAFAIMGQFFNLGLLFGPAIAASLIQIAHFRYDLAFETIGALFIPLAGLVFWCDWSRPIRAHITRRPVYRTKTI</sequence>